<dbReference type="EMBL" id="WOTE01000003">
    <property type="protein sequence ID" value="NHO39481.1"/>
    <property type="molecule type" value="Genomic_DNA"/>
</dbReference>
<reference evidence="2 3" key="1">
    <citation type="journal article" date="2020" name="Int. J. Syst. Evol. Microbiol.">
        <title>Novel acetic acid bacteria from cider fermentations: Acetobacter conturbans sp. nov. and Acetobacter fallax sp. nov.</title>
        <authorList>
            <person name="Sombolestani A.S."/>
            <person name="Cleenwerck I."/>
            <person name="Cnockaert M."/>
            <person name="Borremans W."/>
            <person name="Wieme A.D."/>
            <person name="De Vuyst L."/>
            <person name="Vandamme P."/>
        </authorList>
    </citation>
    <scope>NUCLEOTIDE SEQUENCE [LARGE SCALE GENOMIC DNA]</scope>
    <source>
        <strain evidence="2 3">LMG 23848</strain>
    </source>
</reference>
<protein>
    <submittedName>
        <fullName evidence="2">Arc family DNA-binding protein</fullName>
    </submittedName>
</protein>
<keyword evidence="3" id="KW-1185">Reference proteome</keyword>
<feature type="domain" description="Arc-like DNA binding" evidence="1">
    <location>
        <begin position="17"/>
        <end position="50"/>
    </location>
</feature>
<proteinExistence type="predicted"/>
<dbReference type="RefSeq" id="WP_059023128.1">
    <property type="nucleotide sequence ID" value="NZ_LN609302.1"/>
</dbReference>
<accession>A0ABX0KLS3</accession>
<dbReference type="InterPro" id="IPR013321">
    <property type="entry name" value="Arc_rbn_hlx_hlx"/>
</dbReference>
<evidence type="ECO:0000259" key="1">
    <source>
        <dbReference type="Pfam" id="PF03869"/>
    </source>
</evidence>
<dbReference type="SUPFAM" id="SSF47598">
    <property type="entry name" value="Ribbon-helix-helix"/>
    <property type="match status" value="1"/>
</dbReference>
<sequence length="100" mass="11345">MVYKSSMSDERRVPITLRMPRALLDDLKAEADARSHSMNAEIVHRLQESVYLSRSALTFEGGQMTDAERAVLQAMRNMDDEHRKSLVMLLSTFSKANDAT</sequence>
<gene>
    <name evidence="2" type="ORF">GOB80_07230</name>
</gene>
<organism evidence="2 3">
    <name type="scientific">Acetobacter ghanensis</name>
    <dbReference type="NCBI Taxonomy" id="431306"/>
    <lineage>
        <taxon>Bacteria</taxon>
        <taxon>Pseudomonadati</taxon>
        <taxon>Pseudomonadota</taxon>
        <taxon>Alphaproteobacteria</taxon>
        <taxon>Acetobacterales</taxon>
        <taxon>Acetobacteraceae</taxon>
        <taxon>Acetobacter</taxon>
    </lineage>
</organism>
<evidence type="ECO:0000313" key="3">
    <source>
        <dbReference type="Proteomes" id="UP000657200"/>
    </source>
</evidence>
<evidence type="ECO:0000313" key="2">
    <source>
        <dbReference type="EMBL" id="NHO39481.1"/>
    </source>
</evidence>
<dbReference type="Gene3D" id="1.10.1220.10">
    <property type="entry name" value="Met repressor-like"/>
    <property type="match status" value="1"/>
</dbReference>
<keyword evidence="2" id="KW-0238">DNA-binding</keyword>
<comment type="caution">
    <text evidence="2">The sequence shown here is derived from an EMBL/GenBank/DDBJ whole genome shotgun (WGS) entry which is preliminary data.</text>
</comment>
<name>A0ABX0KLS3_9PROT</name>
<dbReference type="Pfam" id="PF03869">
    <property type="entry name" value="Arc"/>
    <property type="match status" value="1"/>
</dbReference>
<dbReference type="Proteomes" id="UP000657200">
    <property type="component" value="Unassembled WGS sequence"/>
</dbReference>
<dbReference type="InterPro" id="IPR010985">
    <property type="entry name" value="Ribbon_hlx_hlx"/>
</dbReference>
<dbReference type="GO" id="GO:0003677">
    <property type="term" value="F:DNA binding"/>
    <property type="evidence" value="ECO:0007669"/>
    <property type="project" value="UniProtKB-KW"/>
</dbReference>
<dbReference type="InterPro" id="IPR005569">
    <property type="entry name" value="Arc_DNA-bd_dom"/>
</dbReference>